<comment type="catalytic activity">
    <reaction evidence="23">
        <text>N-(9Z-octadecenoyl)-L-methionine + H2O = (9Z)-octadecenoate + L-methionine</text>
        <dbReference type="Rhea" id="RHEA:64144"/>
        <dbReference type="ChEBI" id="CHEBI:15377"/>
        <dbReference type="ChEBI" id="CHEBI:30823"/>
        <dbReference type="ChEBI" id="CHEBI:57844"/>
        <dbReference type="ChEBI" id="CHEBI:149732"/>
    </reaction>
    <physiologicalReaction direction="left-to-right" evidence="23">
        <dbReference type="Rhea" id="RHEA:64145"/>
    </physiologicalReaction>
</comment>
<proteinExistence type="inferred from homology"/>
<evidence type="ECO:0000256" key="23">
    <source>
        <dbReference type="ARBA" id="ARBA00048145"/>
    </source>
</evidence>
<dbReference type="CDD" id="cd12935">
    <property type="entry name" value="LEM_like"/>
    <property type="match status" value="1"/>
</dbReference>
<dbReference type="GO" id="GO:0043604">
    <property type="term" value="P:amide biosynthetic process"/>
    <property type="evidence" value="ECO:0007669"/>
    <property type="project" value="UniProtKB-ARBA"/>
</dbReference>
<dbReference type="GO" id="GO:0004180">
    <property type="term" value="F:carboxypeptidase activity"/>
    <property type="evidence" value="ECO:0007669"/>
    <property type="project" value="UniProtKB-KW"/>
</dbReference>
<keyword evidence="37" id="KW-1133">Transmembrane helix</keyword>
<dbReference type="Gene3D" id="3.30.70.360">
    <property type="match status" value="2"/>
</dbReference>
<organism evidence="40 41">
    <name type="scientific">Labeo rohita</name>
    <name type="common">Indian major carp</name>
    <name type="synonym">Cyprinus rohita</name>
    <dbReference type="NCBI Taxonomy" id="84645"/>
    <lineage>
        <taxon>Eukaryota</taxon>
        <taxon>Metazoa</taxon>
        <taxon>Chordata</taxon>
        <taxon>Craniata</taxon>
        <taxon>Vertebrata</taxon>
        <taxon>Euteleostomi</taxon>
        <taxon>Actinopterygii</taxon>
        <taxon>Neopterygii</taxon>
        <taxon>Teleostei</taxon>
        <taxon>Ostariophysi</taxon>
        <taxon>Cypriniformes</taxon>
        <taxon>Cyprinidae</taxon>
        <taxon>Labeoninae</taxon>
        <taxon>Labeonini</taxon>
        <taxon>Labeo</taxon>
    </lineage>
</organism>
<keyword evidence="41" id="KW-1185">Reference proteome</keyword>
<dbReference type="CDD" id="cd12940">
    <property type="entry name" value="LEM_LAP2_LEMD1"/>
    <property type="match status" value="1"/>
</dbReference>
<accession>A0A498L3Q0</accession>
<evidence type="ECO:0000256" key="28">
    <source>
        <dbReference type="ARBA" id="ARBA00048729"/>
    </source>
</evidence>
<comment type="catalytic activity">
    <reaction evidence="19">
        <text>N-octadecanoyl-L-phenylalanine + H2O = octadecanoate + L-phenylalanine</text>
        <dbReference type="Rhea" id="RHEA:64128"/>
        <dbReference type="ChEBI" id="CHEBI:15377"/>
        <dbReference type="ChEBI" id="CHEBI:25629"/>
        <dbReference type="ChEBI" id="CHEBI:58095"/>
        <dbReference type="ChEBI" id="CHEBI:149700"/>
    </reaction>
    <physiologicalReaction direction="left-to-right" evidence="19">
        <dbReference type="Rhea" id="RHEA:64129"/>
    </physiologicalReaction>
</comment>
<comment type="function">
    <text evidence="16">Secreted enzyme that regulates the endogenous N-fatty acyl amino acid (NAAs) tissue and circulating levels by functioning as a bidirectional NAA synthase/hydrolase. It condenses free fatty acids and free amino acids to generate NAAs and bidirectionally catalyzes the reverse hydrolysis reaction. Some of these NAAs stimulate oxidative metabolism via mitochondrial uncoupling, increasing energy expenditure in a UPC1-independent manner. Thereby, this secreted protein may indirectly regulate whole body energy expenditure. PM20D1 circulates in tight association with both low- and high-density (LDL and HDL,respectively) lipoprotein particles.</text>
</comment>
<keyword evidence="40" id="KW-0121">Carboxypeptidase</keyword>
<dbReference type="FunFam" id="3.40.630.10:FF:000027">
    <property type="entry name" value="N-fatty-acyl-amino acid synthase/hydrolase PM20D1"/>
    <property type="match status" value="1"/>
</dbReference>
<evidence type="ECO:0000256" key="1">
    <source>
        <dbReference type="ARBA" id="ARBA00004613"/>
    </source>
</evidence>
<keyword evidence="14" id="KW-0456">Lyase</keyword>
<keyword evidence="10" id="KW-0378">Hydrolase</keyword>
<comment type="catalytic activity">
    <reaction evidence="33">
        <text>N-(5Z,8Z,11Z,14Z-eicosatetraenoyl)-L-serine + H2O = (5Z,8Z,11Z,14Z)-eicosatetraenoate + L-serine</text>
        <dbReference type="Rhea" id="RHEA:64116"/>
        <dbReference type="ChEBI" id="CHEBI:15377"/>
        <dbReference type="ChEBI" id="CHEBI:32395"/>
        <dbReference type="ChEBI" id="CHEBI:33384"/>
        <dbReference type="ChEBI" id="CHEBI:149697"/>
    </reaction>
    <physiologicalReaction direction="left-to-right" evidence="33">
        <dbReference type="Rhea" id="RHEA:64117"/>
    </physiologicalReaction>
    <physiologicalReaction direction="right-to-left" evidence="33">
        <dbReference type="Rhea" id="RHEA:64118"/>
    </physiologicalReaction>
</comment>
<feature type="compositionally biased region" description="Acidic residues" evidence="36">
    <location>
        <begin position="137"/>
        <end position="151"/>
    </location>
</feature>
<comment type="catalytic activity">
    <reaction evidence="30">
        <text>N-(9Z-octadecenoyl)-L-leucine + H2O = L-leucine + (9Z)-octadecenoate</text>
        <dbReference type="Rhea" id="RHEA:51360"/>
        <dbReference type="ChEBI" id="CHEBI:15377"/>
        <dbReference type="ChEBI" id="CHEBI:30823"/>
        <dbReference type="ChEBI" id="CHEBI:57427"/>
        <dbReference type="ChEBI" id="CHEBI:134035"/>
    </reaction>
    <physiologicalReaction direction="left-to-right" evidence="30">
        <dbReference type="Rhea" id="RHEA:51361"/>
    </physiologicalReaction>
    <physiologicalReaction direction="right-to-left" evidence="30">
        <dbReference type="Rhea" id="RHEA:51362"/>
    </physiologicalReaction>
</comment>
<comment type="catalytic activity">
    <reaction evidence="25">
        <text>N-(5Z,8Z,11Z,14Z)-eicosatetraenoyl-glycine + H2O = (5Z,8Z,11Z,14Z)-eicosatetraenoate + glycine</text>
        <dbReference type="Rhea" id="RHEA:64108"/>
        <dbReference type="ChEBI" id="CHEBI:15377"/>
        <dbReference type="ChEBI" id="CHEBI:32395"/>
        <dbReference type="ChEBI" id="CHEBI:57305"/>
        <dbReference type="ChEBI" id="CHEBI:59002"/>
    </reaction>
    <physiologicalReaction direction="left-to-right" evidence="25">
        <dbReference type="Rhea" id="RHEA:64109"/>
    </physiologicalReaction>
    <physiologicalReaction direction="right-to-left" evidence="25">
        <dbReference type="Rhea" id="RHEA:64110"/>
    </physiologicalReaction>
</comment>
<evidence type="ECO:0000256" key="19">
    <source>
        <dbReference type="ARBA" id="ARBA00047723"/>
    </source>
</evidence>
<comment type="subcellular location">
    <subcellularLocation>
        <location evidence="1">Secreted</location>
    </subcellularLocation>
</comment>
<keyword evidence="5" id="KW-0488">Methylation</keyword>
<dbReference type="PANTHER" id="PTHR45962:SF1">
    <property type="entry name" value="N-FATTY-ACYL-AMINO ACID SYNTHASE_HYDROLASE PM20D1"/>
    <property type="match status" value="1"/>
</dbReference>
<evidence type="ECO:0000256" key="6">
    <source>
        <dbReference type="ARBA" id="ARBA00022525"/>
    </source>
</evidence>
<evidence type="ECO:0000256" key="7">
    <source>
        <dbReference type="ARBA" id="ARBA00022553"/>
    </source>
</evidence>
<dbReference type="Gene3D" id="1.10.150.900">
    <property type="match status" value="2"/>
</dbReference>
<evidence type="ECO:0000256" key="3">
    <source>
        <dbReference type="ARBA" id="ARBA00006247"/>
    </source>
</evidence>
<evidence type="ECO:0000256" key="8">
    <source>
        <dbReference type="ARBA" id="ARBA00022670"/>
    </source>
</evidence>
<dbReference type="SUPFAM" id="SSF55031">
    <property type="entry name" value="Bacterial exopeptidase dimerisation domain"/>
    <property type="match status" value="2"/>
</dbReference>
<evidence type="ECO:0000256" key="25">
    <source>
        <dbReference type="ARBA" id="ARBA00048402"/>
    </source>
</evidence>
<comment type="catalytic activity">
    <reaction evidence="29">
        <text>N-(9Z-octadecenoyl)-L-tryptophan + H2O = L-tryptophan + (9Z)-octadecenoate</text>
        <dbReference type="Rhea" id="RHEA:64176"/>
        <dbReference type="ChEBI" id="CHEBI:15377"/>
        <dbReference type="ChEBI" id="CHEBI:30823"/>
        <dbReference type="ChEBI" id="CHEBI:57912"/>
        <dbReference type="ChEBI" id="CHEBI:149733"/>
    </reaction>
    <physiologicalReaction direction="left-to-right" evidence="29">
        <dbReference type="Rhea" id="RHEA:64177"/>
    </physiologicalReaction>
</comment>
<evidence type="ECO:0000256" key="20">
    <source>
        <dbReference type="ARBA" id="ARBA00047866"/>
    </source>
</evidence>
<comment type="catalytic activity">
    <reaction evidence="31">
        <text>an N-acyl-aromatic L-alpha-amino acid + H2O = an aromatic L-alpha-amino acid + a carboxylate</text>
        <dbReference type="Rhea" id="RHEA:54184"/>
        <dbReference type="ChEBI" id="CHEBI:15377"/>
        <dbReference type="ChEBI" id="CHEBI:29067"/>
        <dbReference type="ChEBI" id="CHEBI:84824"/>
        <dbReference type="ChEBI" id="CHEBI:138093"/>
        <dbReference type="EC" id="3.5.1.114"/>
    </reaction>
    <physiologicalReaction direction="left-to-right" evidence="31">
        <dbReference type="Rhea" id="RHEA:54185"/>
    </physiologicalReaction>
    <physiologicalReaction direction="right-to-left" evidence="31">
        <dbReference type="Rhea" id="RHEA:54186"/>
    </physiologicalReaction>
</comment>
<comment type="catalytic activity">
    <reaction evidence="27">
        <text>N-(9Z-octadecenoyl)-L-serine + H2O = L-serine + (9Z)-octadecenoate</text>
        <dbReference type="Rhea" id="RHEA:51352"/>
        <dbReference type="ChEBI" id="CHEBI:15377"/>
        <dbReference type="ChEBI" id="CHEBI:30823"/>
        <dbReference type="ChEBI" id="CHEBI:33384"/>
        <dbReference type="ChEBI" id="CHEBI:134031"/>
    </reaction>
    <physiologicalReaction direction="left-to-right" evidence="27">
        <dbReference type="Rhea" id="RHEA:51353"/>
    </physiologicalReaction>
</comment>
<feature type="compositionally biased region" description="Basic and acidic residues" evidence="36">
    <location>
        <begin position="152"/>
        <end position="162"/>
    </location>
</feature>
<dbReference type="Gene3D" id="3.40.630.10">
    <property type="entry name" value="Zn peptidases"/>
    <property type="match status" value="2"/>
</dbReference>
<evidence type="ECO:0000256" key="12">
    <source>
        <dbReference type="ARBA" id="ARBA00022990"/>
    </source>
</evidence>
<evidence type="ECO:0000259" key="38">
    <source>
        <dbReference type="PROSITE" id="PS50954"/>
    </source>
</evidence>
<evidence type="ECO:0000313" key="40">
    <source>
        <dbReference type="EMBL" id="RXN02718.1"/>
    </source>
</evidence>
<comment type="catalytic activity">
    <reaction evidence="28">
        <text>N-(9Z-octadecenoyl)-L-glutamine + H2O = L-glutamine + (9Z)-octadecenoate</text>
        <dbReference type="Rhea" id="RHEA:51356"/>
        <dbReference type="ChEBI" id="CHEBI:15377"/>
        <dbReference type="ChEBI" id="CHEBI:30823"/>
        <dbReference type="ChEBI" id="CHEBI:58359"/>
        <dbReference type="ChEBI" id="CHEBI:134033"/>
    </reaction>
    <physiologicalReaction direction="left-to-right" evidence="28">
        <dbReference type="Rhea" id="RHEA:51357"/>
    </physiologicalReaction>
</comment>
<reference evidence="40 41" key="1">
    <citation type="submission" date="2018-03" db="EMBL/GenBank/DDBJ databases">
        <title>Draft genome sequence of Rohu Carp (Labeo rohita).</title>
        <authorList>
            <person name="Das P."/>
            <person name="Kushwaha B."/>
            <person name="Joshi C.G."/>
            <person name="Kumar D."/>
            <person name="Nagpure N.S."/>
            <person name="Sahoo L."/>
            <person name="Das S.P."/>
            <person name="Bit A."/>
            <person name="Patnaik S."/>
            <person name="Meher P.K."/>
            <person name="Jayasankar P."/>
            <person name="Koringa P.G."/>
            <person name="Patel N.V."/>
            <person name="Hinsu A.T."/>
            <person name="Kumar R."/>
            <person name="Pandey M."/>
            <person name="Agarwal S."/>
            <person name="Srivastava S."/>
            <person name="Singh M."/>
            <person name="Iquebal M.A."/>
            <person name="Jaiswal S."/>
            <person name="Angadi U.B."/>
            <person name="Kumar N."/>
            <person name="Raza M."/>
            <person name="Shah T.M."/>
            <person name="Rai A."/>
            <person name="Jena J.K."/>
        </authorList>
    </citation>
    <scope>NUCLEOTIDE SEQUENCE [LARGE SCALE GENOMIC DNA]</scope>
    <source>
        <strain evidence="40">DASCIFA01</strain>
        <tissue evidence="40">Testis</tissue>
    </source>
</reference>
<dbReference type="GO" id="GO:0003677">
    <property type="term" value="F:DNA binding"/>
    <property type="evidence" value="ECO:0007669"/>
    <property type="project" value="UniProtKB-KW"/>
</dbReference>
<dbReference type="PROSITE" id="PS50955">
    <property type="entry name" value="LEM_LIKE"/>
    <property type="match status" value="1"/>
</dbReference>
<evidence type="ECO:0000256" key="27">
    <source>
        <dbReference type="ARBA" id="ARBA00048597"/>
    </source>
</evidence>
<comment type="catalytic activity">
    <reaction evidence="21">
        <text>(5Z,8Z,11Z,14Z)-eicosatetraenoate + L-phenylalanine = N-(5Z,8Z,11Z,14Z-eicosatetraenoyl)-L-phenylalanine + H2O</text>
        <dbReference type="Rhea" id="RHEA:51312"/>
        <dbReference type="ChEBI" id="CHEBI:15377"/>
        <dbReference type="ChEBI" id="CHEBI:32395"/>
        <dbReference type="ChEBI" id="CHEBI:58095"/>
        <dbReference type="ChEBI" id="CHEBI:134022"/>
    </reaction>
    <physiologicalReaction direction="left-to-right" evidence="21">
        <dbReference type="Rhea" id="RHEA:51313"/>
    </physiologicalReaction>
    <physiologicalReaction direction="right-to-left" evidence="21">
        <dbReference type="Rhea" id="RHEA:51314"/>
    </physiologicalReaction>
</comment>
<gene>
    <name evidence="40" type="ORF">ROHU_034894</name>
</gene>
<comment type="catalytic activity">
    <reaction evidence="17">
        <text>(9Z)-octadecenoate + glycine = N-(9Z-octadecenoyl)glycine + H2O</text>
        <dbReference type="Rhea" id="RHEA:51316"/>
        <dbReference type="ChEBI" id="CHEBI:15377"/>
        <dbReference type="ChEBI" id="CHEBI:30823"/>
        <dbReference type="ChEBI" id="CHEBI:57305"/>
        <dbReference type="ChEBI" id="CHEBI:133992"/>
    </reaction>
    <physiologicalReaction direction="right-to-left" evidence="17">
        <dbReference type="Rhea" id="RHEA:51318"/>
    </physiologicalReaction>
</comment>
<keyword evidence="7" id="KW-0597">Phosphoprotein</keyword>
<keyword evidence="37" id="KW-0812">Transmembrane</keyword>
<name>A0A498L3Q0_LABRO</name>
<dbReference type="FunFam" id="1.10.150.900:FF:000003">
    <property type="entry name" value="N-fatty-acyl-amino acid synthase/hydrolase PM20D1"/>
    <property type="match status" value="2"/>
</dbReference>
<evidence type="ECO:0000313" key="41">
    <source>
        <dbReference type="Proteomes" id="UP000290572"/>
    </source>
</evidence>
<keyword evidence="12" id="KW-0007">Acetylation</keyword>
<evidence type="ECO:0000259" key="39">
    <source>
        <dbReference type="PROSITE" id="PS50955"/>
    </source>
</evidence>
<dbReference type="InterPro" id="IPR003887">
    <property type="entry name" value="LEM_dom"/>
</dbReference>
<dbReference type="InterPro" id="IPR047177">
    <property type="entry name" value="Pept_M20A"/>
</dbReference>
<dbReference type="AlphaFoldDB" id="A0A498L3Q0"/>
<dbReference type="SUPFAM" id="SSF53187">
    <property type="entry name" value="Zn-dependent exopeptidases"/>
    <property type="match status" value="2"/>
</dbReference>
<feature type="compositionally biased region" description="Polar residues" evidence="36">
    <location>
        <begin position="116"/>
        <end position="125"/>
    </location>
</feature>
<comment type="catalytic activity">
    <reaction evidence="18">
        <text>N-(4Z,7Z,10Z,13Z,16Z,19Z-docosahexaenoyl)-L-phenylalanine + H2O = (4Z,7Z,10Z,13Z,16Z,19Z)-docosahexaenoate + L-phenylalanine</text>
        <dbReference type="Rhea" id="RHEA:64132"/>
        <dbReference type="ChEBI" id="CHEBI:15377"/>
        <dbReference type="ChEBI" id="CHEBI:58095"/>
        <dbReference type="ChEBI" id="CHEBI:77016"/>
        <dbReference type="ChEBI" id="CHEBI:149701"/>
    </reaction>
    <physiologicalReaction direction="left-to-right" evidence="18">
        <dbReference type="Rhea" id="RHEA:64133"/>
    </physiologicalReaction>
</comment>
<dbReference type="GO" id="GO:0005635">
    <property type="term" value="C:nuclear envelope"/>
    <property type="evidence" value="ECO:0007669"/>
    <property type="project" value="UniProtKB-ARBA"/>
</dbReference>
<dbReference type="Proteomes" id="UP000290572">
    <property type="component" value="Unassembled WGS sequence"/>
</dbReference>
<feature type="region of interest" description="Disordered" evidence="36">
    <location>
        <begin position="116"/>
        <end position="184"/>
    </location>
</feature>
<evidence type="ECO:0000256" key="29">
    <source>
        <dbReference type="ARBA" id="ARBA00048822"/>
    </source>
</evidence>
<comment type="caution">
    <text evidence="40">The sequence shown here is derived from an EMBL/GenBank/DDBJ whole genome shotgun (WGS) entry which is preliminary data.</text>
</comment>
<dbReference type="FunFam" id="1.10.720.40:FF:000001">
    <property type="entry name" value="LEM domain containing 2, isoform CRA_a"/>
    <property type="match status" value="2"/>
</dbReference>
<dbReference type="GO" id="GO:0004046">
    <property type="term" value="F:aminoacylase activity"/>
    <property type="evidence" value="ECO:0007669"/>
    <property type="project" value="UniProtKB-EC"/>
</dbReference>
<evidence type="ECO:0000256" key="33">
    <source>
        <dbReference type="ARBA" id="ARBA00049100"/>
    </source>
</evidence>
<dbReference type="Pfam" id="PF01546">
    <property type="entry name" value="Peptidase_M20"/>
    <property type="match status" value="2"/>
</dbReference>
<evidence type="ECO:0000256" key="32">
    <source>
        <dbReference type="ARBA" id="ARBA00048879"/>
    </source>
</evidence>
<feature type="domain" description="LEM-like" evidence="39">
    <location>
        <begin position="5"/>
        <end position="48"/>
    </location>
</feature>
<comment type="catalytic activity">
    <reaction evidence="34">
        <text>N-(9Z-octadecenoyl)-L-lysine + H2O = L-lysine + (9Z)-octadecenoate</text>
        <dbReference type="Rhea" id="RHEA:64192"/>
        <dbReference type="ChEBI" id="CHEBI:15377"/>
        <dbReference type="ChEBI" id="CHEBI:30823"/>
        <dbReference type="ChEBI" id="CHEBI:32551"/>
        <dbReference type="ChEBI" id="CHEBI:149731"/>
    </reaction>
    <physiologicalReaction direction="left-to-right" evidence="34">
        <dbReference type="Rhea" id="RHEA:64193"/>
    </physiologicalReaction>
</comment>
<dbReference type="GO" id="GO:0006520">
    <property type="term" value="P:amino acid metabolic process"/>
    <property type="evidence" value="ECO:0007669"/>
    <property type="project" value="UniProtKB-ARBA"/>
</dbReference>
<dbReference type="InterPro" id="IPR011015">
    <property type="entry name" value="LEM/LEM-like_dom_sf"/>
</dbReference>
<comment type="similarity">
    <text evidence="3">Belongs to the peptidase M20A family.</text>
</comment>
<dbReference type="InterPro" id="IPR013146">
    <property type="entry name" value="LEM-like_dom"/>
</dbReference>
<evidence type="ECO:0000256" key="17">
    <source>
        <dbReference type="ARBA" id="ARBA00047450"/>
    </source>
</evidence>
<dbReference type="InterPro" id="IPR002933">
    <property type="entry name" value="Peptidase_M20"/>
</dbReference>
<evidence type="ECO:0000256" key="35">
    <source>
        <dbReference type="ARBA" id="ARBA00060529"/>
    </source>
</evidence>
<dbReference type="GO" id="GO:0016829">
    <property type="term" value="F:lyase activity"/>
    <property type="evidence" value="ECO:0007669"/>
    <property type="project" value="UniProtKB-KW"/>
</dbReference>
<dbReference type="CDD" id="cd05674">
    <property type="entry name" value="M20_yscS"/>
    <property type="match status" value="1"/>
</dbReference>
<feature type="transmembrane region" description="Helical" evidence="37">
    <location>
        <begin position="236"/>
        <end position="257"/>
    </location>
</feature>
<evidence type="ECO:0000256" key="34">
    <source>
        <dbReference type="ARBA" id="ARBA00049457"/>
    </source>
</evidence>
<dbReference type="PROSITE" id="PS50954">
    <property type="entry name" value="LEM"/>
    <property type="match status" value="1"/>
</dbReference>
<dbReference type="InterPro" id="IPR011650">
    <property type="entry name" value="Peptidase_M20_dimer"/>
</dbReference>
<dbReference type="InterPro" id="IPR036264">
    <property type="entry name" value="Bact_exopeptidase_dim_dom"/>
</dbReference>
<dbReference type="GO" id="GO:0006508">
    <property type="term" value="P:proteolysis"/>
    <property type="evidence" value="ECO:0007669"/>
    <property type="project" value="UniProtKB-KW"/>
</dbReference>
<evidence type="ECO:0000256" key="21">
    <source>
        <dbReference type="ARBA" id="ARBA00047874"/>
    </source>
</evidence>
<evidence type="ECO:0000256" key="22">
    <source>
        <dbReference type="ARBA" id="ARBA00047879"/>
    </source>
</evidence>
<dbReference type="SMART" id="SM01261">
    <property type="entry name" value="Thymopoietin"/>
    <property type="match status" value="1"/>
</dbReference>
<dbReference type="SUPFAM" id="SSF63451">
    <property type="entry name" value="LEM domain"/>
    <property type="match status" value="2"/>
</dbReference>
<dbReference type="GO" id="GO:0005576">
    <property type="term" value="C:extracellular region"/>
    <property type="evidence" value="ECO:0007669"/>
    <property type="project" value="UniProtKB-SubCell"/>
</dbReference>
<dbReference type="Gene3D" id="1.10.720.40">
    <property type="match status" value="2"/>
</dbReference>
<dbReference type="PANTHER" id="PTHR45962">
    <property type="entry name" value="N-FATTY-ACYL-AMINO ACID SYNTHASE/HYDROLASE PM20D1"/>
    <property type="match status" value="1"/>
</dbReference>
<sequence length="1179" mass="132897">MPVFVEDPVQLSKERLKSELIAHNVDLPPPESKKHAYVELYLKHVRTNSTDFSSDEEEDHLDGSAKNEEAAEMVDLGLLTDDQLKAKLLQCGVKAGPIVASTRALYEKKLKRLLDSSAQASQHRVNGTRDAGHYSDSEEENGREEDEDKDLESEQLRSEMVSRTETSNTASREPVTDVLSEMFPDNARTPTGIYATKRRPIKGAAGRPVQFKYPEMPLLSPTTLERQEIQQRLVPLWVQIVVFLLVVCVLYLIYLSMEEPLSNPFTALLEVVIGKTYTFKVNTELGQWENTTTIYPSLSPEQKKQLLENFKVAVQIPTVSFSESEQNISALQEFNLLLERVFPKIFSSSLVQHEMVGTYSHLFTIPGSEPDLEPYMLLAHMDVVPADEADGWDAPPFSAKEIDGFVYGRGTIDNKQSVMGILQALEYLLERDYTPRRTFYIGLGHDEEIHGAEGAMNIVKLLKSRGVNLLYVLDEGLTVVDGVVDGLTVPAALLEKNRMPNLFGQGPERATFEHLAHKFSWPYRMVMSNLWLFSSLLSSVLEGQPDTNAFVRTTTAVTMFNSGVKINVMPAYAEAFANFRIHSSQTLQEVLKLIESTISDERVKVEFVDGFDPLPVSSYEEDTFGYQIIKKTVHDIFPQVTVSPGVCIGNTDSRHYTELSSDIYRFAPSWYKPGDSDRFHGVNERIAIQNYEEIVLFYFQLMQNIRTFTFDADAGLQLGKWENTTAISLHINPQQRKNLLANFKAAIQIPTVSFTETNVNRSALREFDGLLRKGSEPNLEPYMLLAHIDVVPADEADGWEVPPFSAQELNGFIYGRGTIDNKQSVMALEYLLERDYTPRRTFYIGLGHDEEVNGLHGAVNIVKLLKSRGVKLQYVLDEGLAVLDGVISGLDGPAALIGISEKGQATVKLSVSRAPGHSSMPPRETTIGILASAVKRQVETPKPFYYWKMGFKLEENPMPRLFGYGPERGTFEHLAHKFGFPLRFIMSNLWLFSPLLSRVMERKPDTNAFVRTTTAVTMFNSGVKINVIPSYAEAFVNLRIHSAQTLQEVLELVESTVSDERVKVELVSGFDPLPISSYDEQAFGFQIIKKTVQSMFPQLTVAPGICVGNTDSRHYKDITQDTYRFAPSWFKPGDPQRFHGVNERISIQNYEEIVLFYFQLIQNNDIRKLPPPHSSQHEL</sequence>
<comment type="similarity">
    <text evidence="4">Belongs to the LEM family.</text>
</comment>
<dbReference type="GO" id="GO:0006629">
    <property type="term" value="P:lipid metabolic process"/>
    <property type="evidence" value="ECO:0007669"/>
    <property type="project" value="UniProtKB-ARBA"/>
</dbReference>
<keyword evidence="9" id="KW-0479">Metal-binding</keyword>
<dbReference type="Pfam" id="PF07687">
    <property type="entry name" value="M20_dimer"/>
    <property type="match status" value="2"/>
</dbReference>
<comment type="catalytic activity">
    <reaction evidence="26">
        <text>an N-acyl-L-amino acid + H2O = an L-alpha-amino acid + a carboxylate</text>
        <dbReference type="Rhea" id="RHEA:15565"/>
        <dbReference type="ChEBI" id="CHEBI:15377"/>
        <dbReference type="ChEBI" id="CHEBI:29067"/>
        <dbReference type="ChEBI" id="CHEBI:59869"/>
        <dbReference type="ChEBI" id="CHEBI:59874"/>
        <dbReference type="EC" id="3.5.1.14"/>
    </reaction>
    <physiologicalReaction direction="left-to-right" evidence="26">
        <dbReference type="Rhea" id="RHEA:15566"/>
    </physiologicalReaction>
    <physiologicalReaction direction="right-to-left" evidence="26">
        <dbReference type="Rhea" id="RHEA:15567"/>
    </physiologicalReaction>
</comment>
<keyword evidence="8" id="KW-0645">Protease</keyword>
<evidence type="ECO:0000256" key="30">
    <source>
        <dbReference type="ARBA" id="ARBA00048827"/>
    </source>
</evidence>
<dbReference type="Pfam" id="PF03020">
    <property type="entry name" value="LEM"/>
    <property type="match status" value="1"/>
</dbReference>
<evidence type="ECO:0000256" key="5">
    <source>
        <dbReference type="ARBA" id="ARBA00022481"/>
    </source>
</evidence>
<evidence type="ECO:0000256" key="16">
    <source>
        <dbReference type="ARBA" id="ARBA00046147"/>
    </source>
</evidence>
<dbReference type="GO" id="GO:1990845">
    <property type="term" value="P:adaptive thermogenesis"/>
    <property type="evidence" value="ECO:0007669"/>
    <property type="project" value="UniProtKB-ARBA"/>
</dbReference>
<keyword evidence="11" id="KW-0862">Zinc</keyword>
<dbReference type="EMBL" id="QBIY01013496">
    <property type="protein sequence ID" value="RXN02718.1"/>
    <property type="molecule type" value="Genomic_DNA"/>
</dbReference>
<keyword evidence="13" id="KW-0238">DNA-binding</keyword>
<evidence type="ECO:0000256" key="9">
    <source>
        <dbReference type="ARBA" id="ARBA00022723"/>
    </source>
</evidence>
<comment type="pathway">
    <text evidence="15">Amino-acid metabolism.</text>
</comment>
<evidence type="ECO:0000256" key="2">
    <source>
        <dbReference type="ARBA" id="ARBA00004872"/>
    </source>
</evidence>
<evidence type="ECO:0000256" key="11">
    <source>
        <dbReference type="ARBA" id="ARBA00022833"/>
    </source>
</evidence>
<keyword evidence="6" id="KW-0964">Secreted</keyword>
<evidence type="ECO:0000256" key="26">
    <source>
        <dbReference type="ARBA" id="ARBA00048579"/>
    </source>
</evidence>
<comment type="pathway">
    <text evidence="2">Lipid metabolism; fatty acid metabolism.</text>
</comment>
<evidence type="ECO:0000256" key="36">
    <source>
        <dbReference type="SAM" id="MobiDB-lite"/>
    </source>
</evidence>
<comment type="catalytic activity">
    <reaction evidence="22">
        <text>N-hexadecanoyl-L-phenylalanine + H2O = hexadecanoate + L-phenylalanine</text>
        <dbReference type="Rhea" id="RHEA:64124"/>
        <dbReference type="ChEBI" id="CHEBI:7896"/>
        <dbReference type="ChEBI" id="CHEBI:15377"/>
        <dbReference type="ChEBI" id="CHEBI:58095"/>
        <dbReference type="ChEBI" id="CHEBI:149699"/>
    </reaction>
    <physiologicalReaction direction="left-to-right" evidence="22">
        <dbReference type="Rhea" id="RHEA:64125"/>
    </physiologicalReaction>
</comment>
<comment type="catalytic activity">
    <reaction evidence="20">
        <text>N-(9Z-octadecenoyl)-L-tyrosine + H2O = L-tyrosine + (9Z)-octadecenoate</text>
        <dbReference type="Rhea" id="RHEA:64184"/>
        <dbReference type="ChEBI" id="CHEBI:15377"/>
        <dbReference type="ChEBI" id="CHEBI:30823"/>
        <dbReference type="ChEBI" id="CHEBI:58315"/>
        <dbReference type="ChEBI" id="CHEBI:149734"/>
    </reaction>
    <physiologicalReaction direction="left-to-right" evidence="20">
        <dbReference type="Rhea" id="RHEA:64185"/>
    </physiologicalReaction>
</comment>
<protein>
    <submittedName>
        <fullName evidence="40">Putative carboxypeptidase</fullName>
    </submittedName>
</protein>
<evidence type="ECO:0000256" key="10">
    <source>
        <dbReference type="ARBA" id="ARBA00022801"/>
    </source>
</evidence>
<dbReference type="Pfam" id="PF08198">
    <property type="entry name" value="Thymopoietin"/>
    <property type="match status" value="1"/>
</dbReference>
<evidence type="ECO:0000256" key="37">
    <source>
        <dbReference type="SAM" id="Phobius"/>
    </source>
</evidence>
<evidence type="ECO:0000256" key="4">
    <source>
        <dbReference type="ARBA" id="ARBA00007744"/>
    </source>
</evidence>
<comment type="pathway">
    <text evidence="35">Energy metabolism; electron transfer.</text>
</comment>
<evidence type="ECO:0000256" key="13">
    <source>
        <dbReference type="ARBA" id="ARBA00023125"/>
    </source>
</evidence>
<dbReference type="GO" id="GO:0043605">
    <property type="term" value="P:amide catabolic process"/>
    <property type="evidence" value="ECO:0007669"/>
    <property type="project" value="TreeGrafter"/>
</dbReference>
<evidence type="ECO:0000256" key="14">
    <source>
        <dbReference type="ARBA" id="ARBA00023239"/>
    </source>
</evidence>
<comment type="catalytic activity">
    <reaction evidence="24">
        <text>N-(9Z-octadecenoyl)-L-asparagine + H2O = L-asparagine + (9Z)-octadecenoate</text>
        <dbReference type="Rhea" id="RHEA:64136"/>
        <dbReference type="ChEBI" id="CHEBI:15377"/>
        <dbReference type="ChEBI" id="CHEBI:30823"/>
        <dbReference type="ChEBI" id="CHEBI:58048"/>
        <dbReference type="ChEBI" id="CHEBI:149730"/>
    </reaction>
    <physiologicalReaction direction="left-to-right" evidence="24">
        <dbReference type="Rhea" id="RHEA:64137"/>
    </physiologicalReaction>
</comment>
<dbReference type="SMART" id="SM00540">
    <property type="entry name" value="LEM"/>
    <property type="match status" value="1"/>
</dbReference>
<dbReference type="GO" id="GO:0046872">
    <property type="term" value="F:metal ion binding"/>
    <property type="evidence" value="ECO:0007669"/>
    <property type="project" value="UniProtKB-KW"/>
</dbReference>
<evidence type="ECO:0000256" key="15">
    <source>
        <dbReference type="ARBA" id="ARBA00034698"/>
    </source>
</evidence>
<dbReference type="STRING" id="84645.A0A498L3Q0"/>
<evidence type="ECO:0000256" key="24">
    <source>
        <dbReference type="ARBA" id="ARBA00048380"/>
    </source>
</evidence>
<evidence type="ECO:0000256" key="31">
    <source>
        <dbReference type="ARBA" id="ARBA00048840"/>
    </source>
</evidence>
<evidence type="ECO:0000256" key="18">
    <source>
        <dbReference type="ARBA" id="ARBA00047567"/>
    </source>
</evidence>
<comment type="catalytic activity">
    <reaction evidence="32">
        <text>L-phenylalanine + (9Z)-octadecenoate = N-(9Z-octadecenoyl)-L-phenylalanine + H2O</text>
        <dbReference type="Rhea" id="RHEA:51300"/>
        <dbReference type="ChEBI" id="CHEBI:15377"/>
        <dbReference type="ChEBI" id="CHEBI:30823"/>
        <dbReference type="ChEBI" id="CHEBI:58095"/>
        <dbReference type="ChEBI" id="CHEBI:134020"/>
    </reaction>
    <physiologicalReaction direction="left-to-right" evidence="32">
        <dbReference type="Rhea" id="RHEA:51301"/>
    </physiologicalReaction>
    <physiologicalReaction direction="right-to-left" evidence="32">
        <dbReference type="Rhea" id="RHEA:51302"/>
    </physiologicalReaction>
</comment>
<feature type="domain" description="LEM" evidence="38">
    <location>
        <begin position="73"/>
        <end position="117"/>
    </location>
</feature>
<keyword evidence="37" id="KW-0472">Membrane</keyword>